<accession>A0A4S4BM34</accession>
<keyword evidence="2" id="KW-0732">Signal</keyword>
<dbReference type="Gene3D" id="3.40.190.10">
    <property type="entry name" value="Periplasmic binding protein-like II"/>
    <property type="match status" value="1"/>
</dbReference>
<dbReference type="Proteomes" id="UP000310334">
    <property type="component" value="Unassembled WGS sequence"/>
</dbReference>
<dbReference type="PANTHER" id="PTHR42928">
    <property type="entry name" value="TRICARBOXYLATE-BINDING PROTEIN"/>
    <property type="match status" value="1"/>
</dbReference>
<dbReference type="PANTHER" id="PTHR42928:SF5">
    <property type="entry name" value="BLR1237 PROTEIN"/>
    <property type="match status" value="1"/>
</dbReference>
<gene>
    <name evidence="3" type="ORF">E6W99_23120</name>
</gene>
<keyword evidence="4" id="KW-1185">Reference proteome</keyword>
<evidence type="ECO:0000256" key="2">
    <source>
        <dbReference type="SAM" id="SignalP"/>
    </source>
</evidence>
<dbReference type="OrthoDB" id="8881899at2"/>
<dbReference type="InterPro" id="IPR005064">
    <property type="entry name" value="BUG"/>
</dbReference>
<dbReference type="RefSeq" id="WP_136358298.1">
    <property type="nucleotide sequence ID" value="NZ_CP046266.1"/>
</dbReference>
<dbReference type="EMBL" id="SSNT01000025">
    <property type="protein sequence ID" value="THF75676.1"/>
    <property type="molecule type" value="Genomic_DNA"/>
</dbReference>
<protein>
    <submittedName>
        <fullName evidence="3">Tripartite tricarboxylate transporter substrate binding protein</fullName>
    </submittedName>
</protein>
<dbReference type="Gene3D" id="3.40.190.150">
    <property type="entry name" value="Bordetella uptake gene, domain 1"/>
    <property type="match status" value="1"/>
</dbReference>
<evidence type="ECO:0000313" key="4">
    <source>
        <dbReference type="Proteomes" id="UP000310334"/>
    </source>
</evidence>
<dbReference type="InterPro" id="IPR042100">
    <property type="entry name" value="Bug_dom1"/>
</dbReference>
<sequence length="327" mass="34729">MKKISLYLVLVAMMILSACSNQTGNAASDNANTDFPTKPIEIIVPYDAGGGTDMAARALASKVSEYLPNKQAVVVVNKPGGGATVGNTQVLNAKPDGYTLLMTSTGALSIQPNYGKATYSHDSFAPIMRVLSNPQAIIVKADAPWKTYDEWLAYMKKNPGVFTYGTAGTGLTGHIAMEALSMDEKIKAKHVPFDGAGPALTALLGGHVQGVVVQAQNPRALVESGEVRPLINIGSNKEEGFDGFPWASENASVDVYHGLLAPKDTPKEVLDILHDAFKKALEDPAVIDLINKGGANPAYAGPEDFQKEITGSYEKSRKVLKEVGLIK</sequence>
<dbReference type="PROSITE" id="PS51257">
    <property type="entry name" value="PROKAR_LIPOPROTEIN"/>
    <property type="match status" value="1"/>
</dbReference>
<comment type="caution">
    <text evidence="3">The sequence shown here is derived from an EMBL/GenBank/DDBJ whole genome shotgun (WGS) entry which is preliminary data.</text>
</comment>
<evidence type="ECO:0000313" key="3">
    <source>
        <dbReference type="EMBL" id="THF75676.1"/>
    </source>
</evidence>
<feature type="signal peptide" evidence="2">
    <location>
        <begin position="1"/>
        <end position="20"/>
    </location>
</feature>
<feature type="chain" id="PRO_5038743725" evidence="2">
    <location>
        <begin position="21"/>
        <end position="327"/>
    </location>
</feature>
<dbReference type="PIRSF" id="PIRSF017082">
    <property type="entry name" value="YflP"/>
    <property type="match status" value="1"/>
</dbReference>
<reference evidence="3 4" key="1">
    <citation type="submission" date="2019-04" db="EMBL/GenBank/DDBJ databases">
        <title>Bacillus sediminilitoris sp. nov., isolated from a tidal flat sediment on the East China Sea.</title>
        <authorList>
            <person name="Wei Y."/>
            <person name="Mao H."/>
            <person name="Fang J."/>
        </authorList>
    </citation>
    <scope>NUCLEOTIDE SEQUENCE [LARGE SCALE GENOMIC DNA]</scope>
    <source>
        <strain evidence="3 4">DSL-17</strain>
    </source>
</reference>
<dbReference type="Pfam" id="PF03401">
    <property type="entry name" value="TctC"/>
    <property type="match status" value="1"/>
</dbReference>
<proteinExistence type="inferred from homology"/>
<dbReference type="AlphaFoldDB" id="A0A4S4BM34"/>
<organism evidence="3 4">
    <name type="scientific">Metabacillus sediminilitoris</name>
    <dbReference type="NCBI Taxonomy" id="2567941"/>
    <lineage>
        <taxon>Bacteria</taxon>
        <taxon>Bacillati</taxon>
        <taxon>Bacillota</taxon>
        <taxon>Bacilli</taxon>
        <taxon>Bacillales</taxon>
        <taxon>Bacillaceae</taxon>
        <taxon>Metabacillus</taxon>
    </lineage>
</organism>
<evidence type="ECO:0000256" key="1">
    <source>
        <dbReference type="ARBA" id="ARBA00006987"/>
    </source>
</evidence>
<name>A0A4S4BM34_9BACI</name>
<dbReference type="CDD" id="cd07012">
    <property type="entry name" value="PBP2_Bug_TTT"/>
    <property type="match status" value="1"/>
</dbReference>
<dbReference type="SUPFAM" id="SSF53850">
    <property type="entry name" value="Periplasmic binding protein-like II"/>
    <property type="match status" value="1"/>
</dbReference>
<comment type="similarity">
    <text evidence="1">Belongs to the UPF0065 (bug) family.</text>
</comment>